<evidence type="ECO:0000313" key="3">
    <source>
        <dbReference type="EMBL" id="KZS98477.1"/>
    </source>
</evidence>
<name>A0A165A4R8_9AGAM</name>
<feature type="region of interest" description="Disordered" evidence="1">
    <location>
        <begin position="1"/>
        <end position="24"/>
    </location>
</feature>
<dbReference type="Pfam" id="PF20415">
    <property type="entry name" value="DUF6699"/>
    <property type="match status" value="1"/>
</dbReference>
<keyword evidence="4" id="KW-1185">Reference proteome</keyword>
<organism evidence="3 4">
    <name type="scientific">Sistotremastrum niveocremeum HHB9708</name>
    <dbReference type="NCBI Taxonomy" id="1314777"/>
    <lineage>
        <taxon>Eukaryota</taxon>
        <taxon>Fungi</taxon>
        <taxon>Dikarya</taxon>
        <taxon>Basidiomycota</taxon>
        <taxon>Agaricomycotina</taxon>
        <taxon>Agaricomycetes</taxon>
        <taxon>Sistotremastrales</taxon>
        <taxon>Sistotremastraceae</taxon>
        <taxon>Sertulicium</taxon>
        <taxon>Sertulicium niveocremeum</taxon>
    </lineage>
</organism>
<dbReference type="OrthoDB" id="21474at2759"/>
<feature type="compositionally biased region" description="Basic and acidic residues" evidence="1">
    <location>
        <begin position="1"/>
        <end position="10"/>
    </location>
</feature>
<protein>
    <recommendedName>
        <fullName evidence="2">DUF6699 domain-containing protein</fullName>
    </recommendedName>
</protein>
<evidence type="ECO:0000256" key="1">
    <source>
        <dbReference type="SAM" id="MobiDB-lite"/>
    </source>
</evidence>
<dbReference type="STRING" id="1314777.A0A165A4R8"/>
<dbReference type="AlphaFoldDB" id="A0A165A4R8"/>
<dbReference type="Proteomes" id="UP000076722">
    <property type="component" value="Unassembled WGS sequence"/>
</dbReference>
<sequence length="237" mass="26551">MLNFLHRDPPRYQNSRQYPNTVPYAGLPYGGGVQPYYDRPAPSQQYDPRRRSWPDGIPGSSYGGIDPSYGYGHFPQIHELLAANTSTLLVDMRTPVHDQLRSSANAMHFEHYAMPATQSSATTVRIVSKEFPWSFDIKSGSGGPVTVSDLLQGIYIGLQGRLTDTEWAGADEVRKRAIERANASRRGMPVVDRAKRVDWLGHRIFFAGLVHDEAFASRSLAPGRHPVPETWVVRFRG</sequence>
<feature type="domain" description="DUF6699" evidence="2">
    <location>
        <begin position="89"/>
        <end position="211"/>
    </location>
</feature>
<dbReference type="EMBL" id="KV419395">
    <property type="protein sequence ID" value="KZS98477.1"/>
    <property type="molecule type" value="Genomic_DNA"/>
</dbReference>
<gene>
    <name evidence="3" type="ORF">SISNIDRAFT_546417</name>
</gene>
<accession>A0A165A4R8</accession>
<feature type="region of interest" description="Disordered" evidence="1">
    <location>
        <begin position="36"/>
        <end position="59"/>
    </location>
</feature>
<evidence type="ECO:0000313" key="4">
    <source>
        <dbReference type="Proteomes" id="UP000076722"/>
    </source>
</evidence>
<evidence type="ECO:0000259" key="2">
    <source>
        <dbReference type="Pfam" id="PF20415"/>
    </source>
</evidence>
<dbReference type="InterPro" id="IPR046522">
    <property type="entry name" value="DUF6699"/>
</dbReference>
<reference evidence="3 4" key="1">
    <citation type="journal article" date="2016" name="Mol. Biol. Evol.">
        <title>Comparative Genomics of Early-Diverging Mushroom-Forming Fungi Provides Insights into the Origins of Lignocellulose Decay Capabilities.</title>
        <authorList>
            <person name="Nagy L.G."/>
            <person name="Riley R."/>
            <person name="Tritt A."/>
            <person name="Adam C."/>
            <person name="Daum C."/>
            <person name="Floudas D."/>
            <person name="Sun H."/>
            <person name="Yadav J.S."/>
            <person name="Pangilinan J."/>
            <person name="Larsson K.H."/>
            <person name="Matsuura K."/>
            <person name="Barry K."/>
            <person name="Labutti K."/>
            <person name="Kuo R."/>
            <person name="Ohm R.A."/>
            <person name="Bhattacharya S.S."/>
            <person name="Shirouzu T."/>
            <person name="Yoshinaga Y."/>
            <person name="Martin F.M."/>
            <person name="Grigoriev I.V."/>
            <person name="Hibbett D.S."/>
        </authorList>
    </citation>
    <scope>NUCLEOTIDE SEQUENCE [LARGE SCALE GENOMIC DNA]</scope>
    <source>
        <strain evidence="3 4">HHB9708</strain>
    </source>
</reference>
<proteinExistence type="predicted"/>